<name>A0A1J5R0Q7_9ZZZZ</name>
<accession>A0A1J5R0Q7</accession>
<evidence type="ECO:0000256" key="4">
    <source>
        <dbReference type="ARBA" id="ARBA00022692"/>
    </source>
</evidence>
<reference evidence="14" key="1">
    <citation type="submission" date="2016-10" db="EMBL/GenBank/DDBJ databases">
        <title>Sequence of Gallionella enrichment culture.</title>
        <authorList>
            <person name="Poehlein A."/>
            <person name="Muehling M."/>
            <person name="Daniel R."/>
        </authorList>
    </citation>
    <scope>NUCLEOTIDE SEQUENCE</scope>
</reference>
<keyword evidence="8" id="KW-0798">TonB box</keyword>
<proteinExistence type="predicted"/>
<dbReference type="Gene3D" id="2.40.170.20">
    <property type="entry name" value="TonB-dependent receptor, beta-barrel domain"/>
    <property type="match status" value="1"/>
</dbReference>
<sequence>MQTQPYPFRPSRLAQALVVALFAAPLAHAQTTDLGSVQAGADTGGVRAAAHKQHSAPAQAITQAPLAARQPQSVISRHVIENTQAASANYSDIINIAPSVVSVDPNGPGMMESQGGPTIRGFQDGQYNVTFDGIPWGDSNDFTHHTTSYFMQQDIGDTVVDRGPGDASNIGPATFGGTVALHSKDPLDKPGTTLYGTVGSFGTRLLGAEFDTGVMKNYGDLRAFIDYRQLRSDGYLSNAGLKRQNLFIKAERPVGDSSLLTFVAMKNDLTQHVPYGVTSYPYVAPQPGTGGTVAQSMGTLPGQLQVFGPSYGLSGNPNSQGYSAYNYDNITTDFEYVDLKTSAGDLQIDNKVYTYAYYHNGYNGVDPNGGGCNYGTLNCLTPDGTFPAGQDTPNNADGTVPGQAMYMNYRSWGDLLRTEQRVGPGRVKAGLWYDHQSNGRYQGETNISTGAVTAIDRLMTDTLTQAQPYVEYAWNATPALVVTPGLKYAYFRRSIDATVNQKTGTALSYAQTWTKLLPAIDLHYTFAPNWTAYAQAAKGFLAPNLKDFFVADPAVSSAGVAPEQTTNYQVGSTWKSRRMTLSGDIYAIDFSNQVQSQKIGGVTYFRNLGKTTYRGIEAEGTYYVGSGVSVYANAAYNKATVSGSGLQVDGVPKTTEALGLVYNDGPWYASAITKFVGSRHGASTDSVAGSVALYPLAAYHVTNLALNYTAQGDGALPKGAKLGVQLNNVFDATDVYAYAGQTGNGIPLFWTIPGRSVMLNFSYPFN</sequence>
<dbReference type="PROSITE" id="PS52016">
    <property type="entry name" value="TONB_DEPENDENT_REC_3"/>
    <property type="match status" value="1"/>
</dbReference>
<dbReference type="EMBL" id="MLJW01000886">
    <property type="protein sequence ID" value="OIQ81749.1"/>
    <property type="molecule type" value="Genomic_DNA"/>
</dbReference>
<feature type="domain" description="TonB-dependent receptor-like beta-barrel" evidence="12">
    <location>
        <begin position="309"/>
        <end position="729"/>
    </location>
</feature>
<evidence type="ECO:0000256" key="10">
    <source>
        <dbReference type="ARBA" id="ARBA00023237"/>
    </source>
</evidence>
<keyword evidence="2" id="KW-0813">Transport</keyword>
<evidence type="ECO:0000256" key="3">
    <source>
        <dbReference type="ARBA" id="ARBA00022496"/>
    </source>
</evidence>
<keyword evidence="3" id="KW-0410">Iron transport</keyword>
<keyword evidence="5" id="KW-0732">Signal</keyword>
<dbReference type="InterPro" id="IPR000531">
    <property type="entry name" value="Beta-barrel_TonB"/>
</dbReference>
<dbReference type="Gene3D" id="2.170.130.10">
    <property type="entry name" value="TonB-dependent receptor, plug domain"/>
    <property type="match status" value="1"/>
</dbReference>
<evidence type="ECO:0000256" key="9">
    <source>
        <dbReference type="ARBA" id="ARBA00023136"/>
    </source>
</evidence>
<evidence type="ECO:0000259" key="12">
    <source>
        <dbReference type="Pfam" id="PF00593"/>
    </source>
</evidence>
<evidence type="ECO:0000256" key="6">
    <source>
        <dbReference type="ARBA" id="ARBA00023004"/>
    </source>
</evidence>
<evidence type="ECO:0000256" key="7">
    <source>
        <dbReference type="ARBA" id="ARBA00023065"/>
    </source>
</evidence>
<evidence type="ECO:0000256" key="8">
    <source>
        <dbReference type="ARBA" id="ARBA00023077"/>
    </source>
</evidence>
<dbReference type="InterPro" id="IPR037066">
    <property type="entry name" value="Plug_dom_sf"/>
</dbReference>
<dbReference type="PANTHER" id="PTHR32552:SF89">
    <property type="entry name" value="CATECHOLATE SIDEROPHORE RECEPTOR FIU"/>
    <property type="match status" value="1"/>
</dbReference>
<gene>
    <name evidence="14" type="primary">fecA_4</name>
    <name evidence="14" type="ORF">GALL_364800</name>
</gene>
<feature type="domain" description="TonB-dependent receptor plug" evidence="13">
    <location>
        <begin position="70"/>
        <end position="177"/>
    </location>
</feature>
<keyword evidence="10" id="KW-0998">Cell outer membrane</keyword>
<protein>
    <submittedName>
        <fullName evidence="14">Fe(3+) dicitrate transport protein FecA</fullName>
    </submittedName>
</protein>
<keyword evidence="9" id="KW-0472">Membrane</keyword>
<evidence type="ECO:0000256" key="5">
    <source>
        <dbReference type="ARBA" id="ARBA00022729"/>
    </source>
</evidence>
<feature type="region of interest" description="Disordered" evidence="11">
    <location>
        <begin position="45"/>
        <end position="65"/>
    </location>
</feature>
<dbReference type="AlphaFoldDB" id="A0A1J5R0Q7"/>
<comment type="subcellular location">
    <subcellularLocation>
        <location evidence="1">Cell outer membrane</location>
        <topology evidence="1">Multi-pass membrane protein</topology>
    </subcellularLocation>
</comment>
<dbReference type="GO" id="GO:0009279">
    <property type="term" value="C:cell outer membrane"/>
    <property type="evidence" value="ECO:0007669"/>
    <property type="project" value="UniProtKB-SubCell"/>
</dbReference>
<dbReference type="SUPFAM" id="SSF56935">
    <property type="entry name" value="Porins"/>
    <property type="match status" value="1"/>
</dbReference>
<evidence type="ECO:0000256" key="1">
    <source>
        <dbReference type="ARBA" id="ARBA00004571"/>
    </source>
</evidence>
<evidence type="ECO:0000256" key="11">
    <source>
        <dbReference type="SAM" id="MobiDB-lite"/>
    </source>
</evidence>
<dbReference type="Pfam" id="PF07715">
    <property type="entry name" value="Plug"/>
    <property type="match status" value="1"/>
</dbReference>
<keyword evidence="7" id="KW-0406">Ion transport</keyword>
<keyword evidence="6" id="KW-0408">Iron</keyword>
<dbReference type="InterPro" id="IPR039426">
    <property type="entry name" value="TonB-dep_rcpt-like"/>
</dbReference>
<dbReference type="PANTHER" id="PTHR32552">
    <property type="entry name" value="FERRICHROME IRON RECEPTOR-RELATED"/>
    <property type="match status" value="1"/>
</dbReference>
<dbReference type="InterPro" id="IPR036942">
    <property type="entry name" value="Beta-barrel_TonB_sf"/>
</dbReference>
<comment type="caution">
    <text evidence="14">The sequence shown here is derived from an EMBL/GenBank/DDBJ whole genome shotgun (WGS) entry which is preliminary data.</text>
</comment>
<dbReference type="InterPro" id="IPR012910">
    <property type="entry name" value="Plug_dom"/>
</dbReference>
<keyword evidence="4" id="KW-0812">Transmembrane</keyword>
<organism evidence="14">
    <name type="scientific">mine drainage metagenome</name>
    <dbReference type="NCBI Taxonomy" id="410659"/>
    <lineage>
        <taxon>unclassified sequences</taxon>
        <taxon>metagenomes</taxon>
        <taxon>ecological metagenomes</taxon>
    </lineage>
</organism>
<evidence type="ECO:0000313" key="14">
    <source>
        <dbReference type="EMBL" id="OIQ81749.1"/>
    </source>
</evidence>
<evidence type="ECO:0000256" key="2">
    <source>
        <dbReference type="ARBA" id="ARBA00022448"/>
    </source>
</evidence>
<dbReference type="GO" id="GO:0015344">
    <property type="term" value="F:siderophore uptake transmembrane transporter activity"/>
    <property type="evidence" value="ECO:0007669"/>
    <property type="project" value="TreeGrafter"/>
</dbReference>
<evidence type="ECO:0000259" key="13">
    <source>
        <dbReference type="Pfam" id="PF07715"/>
    </source>
</evidence>
<dbReference type="Pfam" id="PF00593">
    <property type="entry name" value="TonB_dep_Rec_b-barrel"/>
    <property type="match status" value="1"/>
</dbReference>